<comment type="similarity">
    <text evidence="2">Belongs to the UTP14 family.</text>
</comment>
<proteinExistence type="inferred from homology"/>
<evidence type="ECO:0000313" key="6">
    <source>
        <dbReference type="EMBL" id="CAG9807048.1"/>
    </source>
</evidence>
<evidence type="ECO:0000313" key="7">
    <source>
        <dbReference type="Proteomes" id="UP001153620"/>
    </source>
</evidence>
<feature type="compositionally biased region" description="Basic and acidic residues" evidence="5">
    <location>
        <begin position="505"/>
        <end position="514"/>
    </location>
</feature>
<evidence type="ECO:0000256" key="4">
    <source>
        <dbReference type="ARBA" id="ARBA00023242"/>
    </source>
</evidence>
<feature type="compositionally biased region" description="Acidic residues" evidence="5">
    <location>
        <begin position="447"/>
        <end position="458"/>
    </location>
</feature>
<organism evidence="6 7">
    <name type="scientific">Chironomus riparius</name>
    <dbReference type="NCBI Taxonomy" id="315576"/>
    <lineage>
        <taxon>Eukaryota</taxon>
        <taxon>Metazoa</taxon>
        <taxon>Ecdysozoa</taxon>
        <taxon>Arthropoda</taxon>
        <taxon>Hexapoda</taxon>
        <taxon>Insecta</taxon>
        <taxon>Pterygota</taxon>
        <taxon>Neoptera</taxon>
        <taxon>Endopterygota</taxon>
        <taxon>Diptera</taxon>
        <taxon>Nematocera</taxon>
        <taxon>Chironomoidea</taxon>
        <taxon>Chironomidae</taxon>
        <taxon>Chironominae</taxon>
        <taxon>Chironomus</taxon>
    </lineage>
</organism>
<comment type="subcellular location">
    <subcellularLocation>
        <location evidence="1">Nucleus</location>
        <location evidence="1">Nucleolus</location>
    </subcellularLocation>
</comment>
<sequence length="765" mass="88459">MSSDEENFKVNKASHKKLLSEINDIVKFQHIKKPKRTEPAVKNDEFHLIKTKALGNENDDDSVKKPNKKNVAITALANLVRKNESQKKISSQFQETFKKTKVLKKPLEKIHADRIQRSIAYDSTKNKLSKWDAIVTKNKNADQLKFPLNYDKTFMDGDDHKETGFSKFRYKTKMVQEMEAIHNECFPKDEEPELLKNDSAELLTLEEMKERRKELGRLKMRESYQITKKRLQGKIKSKKYHRLKKREDIKQKLKEFEELKAINPEAALKELEKIDKQRIQERVNLRHKNTGTWAKNMKIRAKYDTNAQQEIEAQLQIARDLTQKQQKESSDSDSDEEMPGSNKNADNPWLNGKNPEDEDDIFGGCRKFWEEKNANEKALKKLRKVNEKQTVPEEPKPENNEENGKIENSGTEKSDEEQSMSENDDELSENSSDENTESQNNSKNGWIEEDVVSSDNEDPSNFINDLFDKAEENINKKLDSKLKELKPKLLTVTKPEKKRKKTLKNKPDVNDPKYLEFEREAQLGDIDEALNEGSDDQEQVTRLPPSKKLKNEIQQLKEDKKSFMRGTKDEIDPSSFLNIKSKHLLTSIPKTQELDDVDEEEYATLAAANKMSLAEAFENDDIINDFIEDVEAEASKNQITSNSTLMGWGSWAGEGIKEKKRKFIDRNPQIKRKDRVIVNTTPHESLKKHLISSVPFPFTTIKDFQASMRAPIGKDFNPSSAHSKLTMESVITKAGTIIEPMSEEALVKTKDERKKRKFMKKPIAR</sequence>
<feature type="compositionally biased region" description="Acidic residues" evidence="5">
    <location>
        <begin position="414"/>
        <end position="436"/>
    </location>
</feature>
<name>A0A9N9S1T7_9DIPT</name>
<dbReference type="EMBL" id="OU895879">
    <property type="protein sequence ID" value="CAG9807048.1"/>
    <property type="molecule type" value="Genomic_DNA"/>
</dbReference>
<feature type="region of interest" description="Disordered" evidence="5">
    <location>
        <begin position="314"/>
        <end position="362"/>
    </location>
</feature>
<feature type="compositionally biased region" description="Basic and acidic residues" evidence="5">
    <location>
        <begin position="380"/>
        <end position="413"/>
    </location>
</feature>
<dbReference type="PANTHER" id="PTHR14150">
    <property type="entry name" value="U3 SMALL NUCLEOLAR RNA-ASSOCIATED PROTEIN 14"/>
    <property type="match status" value="1"/>
</dbReference>
<keyword evidence="7" id="KW-1185">Reference proteome</keyword>
<keyword evidence="3" id="KW-0597">Phosphoprotein</keyword>
<feature type="compositionally biased region" description="Basic and acidic residues" evidence="5">
    <location>
        <begin position="321"/>
        <end position="330"/>
    </location>
</feature>
<evidence type="ECO:0000256" key="2">
    <source>
        <dbReference type="ARBA" id="ARBA00007774"/>
    </source>
</evidence>
<dbReference type="Pfam" id="PF04615">
    <property type="entry name" value="Utp14"/>
    <property type="match status" value="1"/>
</dbReference>
<gene>
    <name evidence="6" type="ORF">CHIRRI_LOCUS9898</name>
</gene>
<reference evidence="6" key="2">
    <citation type="submission" date="2022-10" db="EMBL/GenBank/DDBJ databases">
        <authorList>
            <consortium name="ENA_rothamsted_submissions"/>
            <consortium name="culmorum"/>
            <person name="King R."/>
        </authorList>
    </citation>
    <scope>NUCLEOTIDE SEQUENCE</scope>
</reference>
<protein>
    <submittedName>
        <fullName evidence="6">Uncharacterized protein</fullName>
    </submittedName>
</protein>
<evidence type="ECO:0000256" key="1">
    <source>
        <dbReference type="ARBA" id="ARBA00004604"/>
    </source>
</evidence>
<evidence type="ECO:0000256" key="3">
    <source>
        <dbReference type="ARBA" id="ARBA00022553"/>
    </source>
</evidence>
<feature type="region of interest" description="Disordered" evidence="5">
    <location>
        <begin position="380"/>
        <end position="464"/>
    </location>
</feature>
<dbReference type="AlphaFoldDB" id="A0A9N9S1T7"/>
<dbReference type="Proteomes" id="UP001153620">
    <property type="component" value="Chromosome 3"/>
</dbReference>
<reference evidence="6" key="1">
    <citation type="submission" date="2022-01" db="EMBL/GenBank/DDBJ databases">
        <authorList>
            <person name="King R."/>
        </authorList>
    </citation>
    <scope>NUCLEOTIDE SEQUENCE</scope>
</reference>
<keyword evidence="4" id="KW-0539">Nucleus</keyword>
<dbReference type="GO" id="GO:0006364">
    <property type="term" value="P:rRNA processing"/>
    <property type="evidence" value="ECO:0007669"/>
    <property type="project" value="InterPro"/>
</dbReference>
<dbReference type="GO" id="GO:0032040">
    <property type="term" value="C:small-subunit processome"/>
    <property type="evidence" value="ECO:0007669"/>
    <property type="project" value="InterPro"/>
</dbReference>
<dbReference type="OrthoDB" id="277439at2759"/>
<dbReference type="InterPro" id="IPR006709">
    <property type="entry name" value="SSU_processome_Utp14"/>
</dbReference>
<evidence type="ECO:0000256" key="5">
    <source>
        <dbReference type="SAM" id="MobiDB-lite"/>
    </source>
</evidence>
<feature type="region of interest" description="Disordered" evidence="5">
    <location>
        <begin position="493"/>
        <end position="514"/>
    </location>
</feature>
<dbReference type="PANTHER" id="PTHR14150:SF12">
    <property type="entry name" value="U3 SMALL NUCLEOLAR RNA-ASSOCIATED PROTEIN 14 HOMOLOG A"/>
    <property type="match status" value="1"/>
</dbReference>
<accession>A0A9N9S1T7</accession>